<name>A0ABT1Z0N3_9RHOB</name>
<keyword evidence="3" id="KW-1185">Reference proteome</keyword>
<feature type="compositionally biased region" description="Basic and acidic residues" evidence="1">
    <location>
        <begin position="86"/>
        <end position="102"/>
    </location>
</feature>
<evidence type="ECO:0000256" key="1">
    <source>
        <dbReference type="SAM" id="MobiDB-lite"/>
    </source>
</evidence>
<feature type="compositionally biased region" description="Low complexity" evidence="1">
    <location>
        <begin position="170"/>
        <end position="225"/>
    </location>
</feature>
<dbReference type="Pfam" id="PF12277">
    <property type="entry name" value="DUF3618"/>
    <property type="match status" value="1"/>
</dbReference>
<gene>
    <name evidence="2" type="ORF">NTA49_09140</name>
</gene>
<feature type="region of interest" description="Disordered" evidence="1">
    <location>
        <begin position="86"/>
        <end position="260"/>
    </location>
</feature>
<sequence length="414" mass="44408">MTNDSRSSDQIERDIEREREGLAHTLDDLQDRFSIEGIARQFSDQFREHGGDFGRSVSEAVKQNPVALAVTGAGLAWLMFGGSSKSDDRYERRDRGYDRNYDRVNPVDPYRDRNRDRDVQSDPYSERYRRTAPTPGTMEEHSRPRTTTVPSWARGTTEDDHDDLSDRARSAASRASGSVSGAASSASHGASSAASSVAGSARSAGASVAGGARSARDSASNAGRSVADGVRNTASSAADRAAAMRARLSEGTEALSEQARERVIAARERAMEAWQATGRYSQYGRERAADMFEEHPLVAGALALALGAAVGASLPRSRTEDAYMGETSDALFDEAERIYAEEKEKLGKVAAAATDEAKNIARETKDEADSKADADNAAQDVANKAADKAKESGQRVADAAKSEADKQNLGDVKK</sequence>
<proteinExistence type="predicted"/>
<dbReference type="RefSeq" id="WP_258294420.1">
    <property type="nucleotide sequence ID" value="NZ_JANKJG010000005.1"/>
</dbReference>
<evidence type="ECO:0000313" key="3">
    <source>
        <dbReference type="Proteomes" id="UP001165396"/>
    </source>
</evidence>
<dbReference type="InterPro" id="IPR022062">
    <property type="entry name" value="DUF3618"/>
</dbReference>
<feature type="compositionally biased region" description="Basic and acidic residues" evidence="1">
    <location>
        <begin position="385"/>
        <end position="414"/>
    </location>
</feature>
<feature type="compositionally biased region" description="Low complexity" evidence="1">
    <location>
        <begin position="375"/>
        <end position="384"/>
    </location>
</feature>
<feature type="compositionally biased region" description="Basic and acidic residues" evidence="1">
    <location>
        <begin position="109"/>
        <end position="129"/>
    </location>
</feature>
<dbReference type="Proteomes" id="UP001165396">
    <property type="component" value="Unassembled WGS sequence"/>
</dbReference>
<evidence type="ECO:0000313" key="2">
    <source>
        <dbReference type="EMBL" id="MCR8826700.1"/>
    </source>
</evidence>
<feature type="region of interest" description="Disordered" evidence="1">
    <location>
        <begin position="349"/>
        <end position="414"/>
    </location>
</feature>
<reference evidence="2" key="1">
    <citation type="submission" date="2022-07" db="EMBL/GenBank/DDBJ databases">
        <title>Pseudosulfitobacter sp. strain AP-MA-4, whole genome sequence.</title>
        <authorList>
            <person name="Jiang Y."/>
        </authorList>
    </citation>
    <scope>NUCLEOTIDE SEQUENCE</scope>
    <source>
        <strain evidence="2">AP-MA-4</strain>
    </source>
</reference>
<organism evidence="2 3">
    <name type="scientific">Pseudosulfitobacter koreensis</name>
    <dbReference type="NCBI Taxonomy" id="2968472"/>
    <lineage>
        <taxon>Bacteria</taxon>
        <taxon>Pseudomonadati</taxon>
        <taxon>Pseudomonadota</taxon>
        <taxon>Alphaproteobacteria</taxon>
        <taxon>Rhodobacterales</taxon>
        <taxon>Roseobacteraceae</taxon>
        <taxon>Pseudosulfitobacter</taxon>
    </lineage>
</organism>
<feature type="compositionally biased region" description="Basic and acidic residues" evidence="1">
    <location>
        <begin position="355"/>
        <end position="374"/>
    </location>
</feature>
<dbReference type="EMBL" id="JANKJG010000005">
    <property type="protein sequence ID" value="MCR8826700.1"/>
    <property type="molecule type" value="Genomic_DNA"/>
</dbReference>
<comment type="caution">
    <text evidence="2">The sequence shown here is derived from an EMBL/GenBank/DDBJ whole genome shotgun (WGS) entry which is preliminary data.</text>
</comment>
<accession>A0ABT1Z0N3</accession>
<protein>
    <submittedName>
        <fullName evidence="2">DUF3618 domain-containing protein</fullName>
    </submittedName>
</protein>
<feature type="compositionally biased region" description="Low complexity" evidence="1">
    <location>
        <begin position="234"/>
        <end position="246"/>
    </location>
</feature>